<evidence type="ECO:0000256" key="1">
    <source>
        <dbReference type="SAM" id="Phobius"/>
    </source>
</evidence>
<dbReference type="OrthoDB" id="6773069at2"/>
<feature type="transmembrane region" description="Helical" evidence="1">
    <location>
        <begin position="157"/>
        <end position="177"/>
    </location>
</feature>
<proteinExistence type="predicted"/>
<feature type="transmembrane region" description="Helical" evidence="1">
    <location>
        <begin position="43"/>
        <end position="66"/>
    </location>
</feature>
<evidence type="ECO:0000313" key="2">
    <source>
        <dbReference type="EMBL" id="PPA75630.1"/>
    </source>
</evidence>
<feature type="transmembrane region" description="Helical" evidence="1">
    <location>
        <begin position="20"/>
        <end position="37"/>
    </location>
</feature>
<dbReference type="Proteomes" id="UP000239990">
    <property type="component" value="Unassembled WGS sequence"/>
</dbReference>
<dbReference type="EMBL" id="PREU01000005">
    <property type="protein sequence ID" value="PPA75630.1"/>
    <property type="molecule type" value="Genomic_DNA"/>
</dbReference>
<sequence length="473" mass="52234">MPQLVLLLLGVPYLRKRWKGLFAAGLFFLVAGIFVFIDALDNALYFPLNAFAILFIIEGLATLMIASSGVGGQRVLRYVKGLFVLLAGSLILAGHHHGHFALSMIFGALFLTDGVLQCLAAYVVRYQRWRYAFAGGIAEILLAIFFFQPYPTNYVGTLPYCVGLFLGIAGLKLLWLARRVRHLASNPAFASNPSPDFMPSEPASAAASQAGSTLAPRPLGPTMWDGPPADSEPALTVHVWTPSGSAKAQTRNLPLVDRYIAAVDVNGVISTGHAALESPEGIYISLYPRDEIDRSPDEFGNLLRATAENDIPGVYQPDYPTESKAWCPSTVRVRFRNYDAQKLADFWQQYRQDSTYNLTHRNCSSSVARALDAALDGVVGRLHGSQAGWRVLLRLLLTPELWVASQIRKRALTMAWTPGLTLDYARAMSMLADPRPFGWWKMSQAALRQIGQLRARWRDQDRDAATRRPPAQG</sequence>
<keyword evidence="1" id="KW-0472">Membrane</keyword>
<feature type="transmembrane region" description="Helical" evidence="1">
    <location>
        <begin position="78"/>
        <end position="94"/>
    </location>
</feature>
<dbReference type="PANTHER" id="PTHR34989">
    <property type="entry name" value="PROTEIN HDED"/>
    <property type="match status" value="1"/>
</dbReference>
<dbReference type="GO" id="GO:0005886">
    <property type="term" value="C:plasma membrane"/>
    <property type="evidence" value="ECO:0007669"/>
    <property type="project" value="TreeGrafter"/>
</dbReference>
<evidence type="ECO:0008006" key="4">
    <source>
        <dbReference type="Google" id="ProtNLM"/>
    </source>
</evidence>
<protein>
    <recommendedName>
        <fullName evidence="4">DUF308 domain-containing protein</fullName>
    </recommendedName>
</protein>
<comment type="caution">
    <text evidence="2">The sequence shown here is derived from an EMBL/GenBank/DDBJ whole genome shotgun (WGS) entry which is preliminary data.</text>
</comment>
<feature type="transmembrane region" description="Helical" evidence="1">
    <location>
        <begin position="131"/>
        <end position="151"/>
    </location>
</feature>
<dbReference type="InterPro" id="IPR052712">
    <property type="entry name" value="Acid_resist_chaperone_HdeD"/>
</dbReference>
<accession>A0A2S5GR98</accession>
<feature type="transmembrane region" description="Helical" evidence="1">
    <location>
        <begin position="100"/>
        <end position="124"/>
    </location>
</feature>
<keyword evidence="1" id="KW-0812">Transmembrane</keyword>
<organism evidence="2 3">
    <name type="scientific">Achromobacter spanius</name>
    <dbReference type="NCBI Taxonomy" id="217203"/>
    <lineage>
        <taxon>Bacteria</taxon>
        <taxon>Pseudomonadati</taxon>
        <taxon>Pseudomonadota</taxon>
        <taxon>Betaproteobacteria</taxon>
        <taxon>Burkholderiales</taxon>
        <taxon>Alcaligenaceae</taxon>
        <taxon>Achromobacter</taxon>
    </lineage>
</organism>
<name>A0A2S5GR98_9BURK</name>
<dbReference type="AlphaFoldDB" id="A0A2S5GR98"/>
<evidence type="ECO:0000313" key="3">
    <source>
        <dbReference type="Proteomes" id="UP000239990"/>
    </source>
</evidence>
<dbReference type="PANTHER" id="PTHR34989:SF1">
    <property type="entry name" value="PROTEIN HDED"/>
    <property type="match status" value="1"/>
</dbReference>
<reference evidence="2 3" key="1">
    <citation type="submission" date="2018-02" db="EMBL/GenBank/DDBJ databases">
        <title>Draft Genome of Achromobacter spanius stain 6.</title>
        <authorList>
            <person name="Gunasekera T.S."/>
            <person name="Radwan O."/>
            <person name="Ruiz O.N."/>
        </authorList>
    </citation>
    <scope>NUCLEOTIDE SEQUENCE [LARGE SCALE GENOMIC DNA]</scope>
    <source>
        <strain evidence="2 3">6</strain>
    </source>
</reference>
<keyword evidence="1" id="KW-1133">Transmembrane helix</keyword>
<dbReference type="RefSeq" id="WP_104143722.1">
    <property type="nucleotide sequence ID" value="NZ_PREU01000005.1"/>
</dbReference>
<gene>
    <name evidence="2" type="ORF">C4E15_12550</name>
</gene>